<dbReference type="PANTHER" id="PTHR43433:SF5">
    <property type="entry name" value="AB HYDROLASE-1 DOMAIN-CONTAINING PROTEIN"/>
    <property type="match status" value="1"/>
</dbReference>
<keyword evidence="1" id="KW-0472">Membrane</keyword>
<reference evidence="3 4" key="1">
    <citation type="submission" date="2020-05" db="EMBL/GenBank/DDBJ databases">
        <title>Genome Sequencing of Type Strains.</title>
        <authorList>
            <person name="Lemaire J.F."/>
            <person name="Inderbitzin P."/>
            <person name="Gregorio O.A."/>
            <person name="Collins S.B."/>
            <person name="Wespe N."/>
            <person name="Knight-Connoni V."/>
        </authorList>
    </citation>
    <scope>NUCLEOTIDE SEQUENCE [LARGE SCALE GENOMIC DNA]</scope>
    <source>
        <strain evidence="3 4">ATCC 25174</strain>
    </source>
</reference>
<dbReference type="SUPFAM" id="SSF53474">
    <property type="entry name" value="alpha/beta-Hydrolases"/>
    <property type="match status" value="1"/>
</dbReference>
<protein>
    <submittedName>
        <fullName evidence="3">Alpha/beta hydrolase</fullName>
    </submittedName>
</protein>
<evidence type="ECO:0000313" key="3">
    <source>
        <dbReference type="EMBL" id="NUU17601.1"/>
    </source>
</evidence>
<keyword evidence="1" id="KW-1133">Transmembrane helix</keyword>
<organism evidence="3 4">
    <name type="scientific">Cellulomonas humilata</name>
    <dbReference type="NCBI Taxonomy" id="144055"/>
    <lineage>
        <taxon>Bacteria</taxon>
        <taxon>Bacillati</taxon>
        <taxon>Actinomycetota</taxon>
        <taxon>Actinomycetes</taxon>
        <taxon>Micrococcales</taxon>
        <taxon>Cellulomonadaceae</taxon>
        <taxon>Cellulomonas</taxon>
    </lineage>
</organism>
<feature type="transmembrane region" description="Helical" evidence="1">
    <location>
        <begin position="111"/>
        <end position="130"/>
    </location>
</feature>
<dbReference type="InterPro" id="IPR029058">
    <property type="entry name" value="AB_hydrolase_fold"/>
</dbReference>
<dbReference type="Pfam" id="PF00561">
    <property type="entry name" value="Abhydrolase_1"/>
    <property type="match status" value="1"/>
</dbReference>
<dbReference type="PRINTS" id="PR00111">
    <property type="entry name" value="ABHYDROLASE"/>
</dbReference>
<evidence type="ECO:0000313" key="4">
    <source>
        <dbReference type="Proteomes" id="UP000565724"/>
    </source>
</evidence>
<gene>
    <name evidence="3" type="ORF">HP550_10095</name>
</gene>
<dbReference type="InterPro" id="IPR050471">
    <property type="entry name" value="AB_hydrolase"/>
</dbReference>
<comment type="caution">
    <text evidence="3">The sequence shown here is derived from an EMBL/GenBank/DDBJ whole genome shotgun (WGS) entry which is preliminary data.</text>
</comment>
<dbReference type="Proteomes" id="UP000565724">
    <property type="component" value="Unassembled WGS sequence"/>
</dbReference>
<dbReference type="Gene3D" id="3.40.50.1820">
    <property type="entry name" value="alpha/beta hydrolase"/>
    <property type="match status" value="1"/>
</dbReference>
<feature type="transmembrane region" description="Helical" evidence="1">
    <location>
        <begin position="55"/>
        <end position="75"/>
    </location>
</feature>
<dbReference type="RefSeq" id="WP_175347565.1">
    <property type="nucleotide sequence ID" value="NZ_JABMCI010000063.1"/>
</dbReference>
<feature type="transmembrane region" description="Helical" evidence="1">
    <location>
        <begin position="87"/>
        <end position="105"/>
    </location>
</feature>
<keyword evidence="3" id="KW-0378">Hydrolase</keyword>
<evidence type="ECO:0000259" key="2">
    <source>
        <dbReference type="Pfam" id="PF00561"/>
    </source>
</evidence>
<dbReference type="PANTHER" id="PTHR43433">
    <property type="entry name" value="HYDROLASE, ALPHA/BETA FOLD FAMILY PROTEIN"/>
    <property type="match status" value="1"/>
</dbReference>
<feature type="transmembrane region" description="Helical" evidence="1">
    <location>
        <begin position="142"/>
        <end position="160"/>
    </location>
</feature>
<sequence>MATTYTNRETTNDGTRVHASARRGHIGWVVAGSLTSGLLAALLLAAAPFVPPQEATITGAVLCGFALGWTMLAVLSVRTTDQPQSWAAVPAVVMGLGGFLLLVLGSSVDPVLSWVWPPVALTLVVWMVVQARRHLRSRSRRWLLYPVIAMLAMAALGGMYETLGAATDPSTARSGRSIDVGGRSLHLECTGTGSPTVLLQPGGGAMSAHMAWIAPRVAASTRVCVYDRPGRGGSDPVQTAQDATQIAVDLHALLEQANVPGPYVLAGHSFGGLYALTYAARYPDQIAGLVIIDTTAPRDEPLAGGPDRPKRYDLVDRVATLISTSARLGLTRLYATTEGAGLPPRSASDVRATTATGSNFRSFIDEFAQATSSMAEASSFTDFGARPLIVLTAGTGTDAALTASHERIAQMSSNSAHRTIADATHDDLIADQHDSTATSQAILDVITAIRNATTVPE</sequence>
<dbReference type="AlphaFoldDB" id="A0A7Y6DWM3"/>
<accession>A0A7Y6DWM3</accession>
<keyword evidence="1" id="KW-0812">Transmembrane</keyword>
<dbReference type="InterPro" id="IPR000073">
    <property type="entry name" value="AB_hydrolase_1"/>
</dbReference>
<feature type="domain" description="AB hydrolase-1" evidence="2">
    <location>
        <begin position="195"/>
        <end position="428"/>
    </location>
</feature>
<dbReference type="GO" id="GO:0016787">
    <property type="term" value="F:hydrolase activity"/>
    <property type="evidence" value="ECO:0007669"/>
    <property type="project" value="UniProtKB-KW"/>
</dbReference>
<proteinExistence type="predicted"/>
<dbReference type="EMBL" id="JABMCI010000063">
    <property type="protein sequence ID" value="NUU17601.1"/>
    <property type="molecule type" value="Genomic_DNA"/>
</dbReference>
<name>A0A7Y6DWM3_9CELL</name>
<feature type="transmembrane region" description="Helical" evidence="1">
    <location>
        <begin position="26"/>
        <end position="49"/>
    </location>
</feature>
<keyword evidence="4" id="KW-1185">Reference proteome</keyword>
<evidence type="ECO:0000256" key="1">
    <source>
        <dbReference type="SAM" id="Phobius"/>
    </source>
</evidence>